<reference evidence="2 3" key="1">
    <citation type="submission" date="2023-02" db="EMBL/GenBank/DDBJ databases">
        <title>LHISI_Scaffold_Assembly.</title>
        <authorList>
            <person name="Stuart O.P."/>
            <person name="Cleave R."/>
            <person name="Magrath M.J.L."/>
            <person name="Mikheyev A.S."/>
        </authorList>
    </citation>
    <scope>NUCLEOTIDE SEQUENCE [LARGE SCALE GENOMIC DNA]</scope>
    <source>
        <strain evidence="2">Daus_M_001</strain>
        <tissue evidence="2">Leg muscle</tissue>
    </source>
</reference>
<feature type="region of interest" description="Disordered" evidence="1">
    <location>
        <begin position="85"/>
        <end position="115"/>
    </location>
</feature>
<dbReference type="Proteomes" id="UP001159363">
    <property type="component" value="Chromosome 13"/>
</dbReference>
<keyword evidence="3" id="KW-1185">Reference proteome</keyword>
<evidence type="ECO:0000256" key="1">
    <source>
        <dbReference type="SAM" id="MobiDB-lite"/>
    </source>
</evidence>
<protein>
    <submittedName>
        <fullName evidence="2">Uncharacterized protein</fullName>
    </submittedName>
</protein>
<gene>
    <name evidence="2" type="ORF">PR048_030571</name>
</gene>
<organism evidence="2 3">
    <name type="scientific">Dryococelus australis</name>
    <dbReference type="NCBI Taxonomy" id="614101"/>
    <lineage>
        <taxon>Eukaryota</taxon>
        <taxon>Metazoa</taxon>
        <taxon>Ecdysozoa</taxon>
        <taxon>Arthropoda</taxon>
        <taxon>Hexapoda</taxon>
        <taxon>Insecta</taxon>
        <taxon>Pterygota</taxon>
        <taxon>Neoptera</taxon>
        <taxon>Polyneoptera</taxon>
        <taxon>Phasmatodea</taxon>
        <taxon>Verophasmatodea</taxon>
        <taxon>Anareolatae</taxon>
        <taxon>Phasmatidae</taxon>
        <taxon>Eurycanthinae</taxon>
        <taxon>Dryococelus</taxon>
    </lineage>
</organism>
<evidence type="ECO:0000313" key="3">
    <source>
        <dbReference type="Proteomes" id="UP001159363"/>
    </source>
</evidence>
<comment type="caution">
    <text evidence="2">The sequence shown here is derived from an EMBL/GenBank/DDBJ whole genome shotgun (WGS) entry which is preliminary data.</text>
</comment>
<dbReference type="EMBL" id="JARBHB010000014">
    <property type="protein sequence ID" value="KAJ8869025.1"/>
    <property type="molecule type" value="Genomic_DNA"/>
</dbReference>
<sequence>MFSDFNLDEKIGALPPLSLEDFQIKKKNRKKRCFPILKSSTMTAGSAPETATSHSATYAISTNATSSTQPVAWMATTLVPHSVRDGQTLQKHTDGSETAVSEDLVGSQKRKARRNSIRRLDTDRPGQSVLEQVAEVVCVSRVVDFGTNVQWHNWYL</sequence>
<proteinExistence type="predicted"/>
<name>A0ABQ9G9C0_9NEOP</name>
<evidence type="ECO:0000313" key="2">
    <source>
        <dbReference type="EMBL" id="KAJ8869025.1"/>
    </source>
</evidence>
<accession>A0ABQ9G9C0</accession>